<keyword evidence="5" id="KW-1185">Reference proteome</keyword>
<dbReference type="CDD" id="cd06974">
    <property type="entry name" value="TerD_like"/>
    <property type="match status" value="1"/>
</dbReference>
<name>A0A6G4XV30_9ACTN</name>
<evidence type="ECO:0000256" key="1">
    <source>
        <dbReference type="ARBA" id="ARBA00008775"/>
    </source>
</evidence>
<dbReference type="Pfam" id="PF02342">
    <property type="entry name" value="TerD"/>
    <property type="match status" value="1"/>
</dbReference>
<dbReference type="RefSeq" id="WP_165336831.1">
    <property type="nucleotide sequence ID" value="NZ_JAAKZW010000327.1"/>
</dbReference>
<gene>
    <name evidence="4" type="ORF">G6045_38120</name>
</gene>
<accession>A0A6G4XV30</accession>
<feature type="compositionally biased region" description="Low complexity" evidence="2">
    <location>
        <begin position="207"/>
        <end position="225"/>
    </location>
</feature>
<proteinExistence type="inferred from homology"/>
<comment type="similarity">
    <text evidence="1">Belongs to the CAPAB/TerDEXZ family.</text>
</comment>
<dbReference type="PANTHER" id="PTHR32097:SF4">
    <property type="entry name" value="GENERAL STRESS PROTEIN 16U"/>
    <property type="match status" value="1"/>
</dbReference>
<dbReference type="Gene3D" id="2.60.60.30">
    <property type="entry name" value="sav2460 like domains"/>
    <property type="match status" value="1"/>
</dbReference>
<reference evidence="4 5" key="1">
    <citation type="submission" date="2020-02" db="EMBL/GenBank/DDBJ databases">
        <title>Whole-genome analyses of novel actinobacteria.</title>
        <authorList>
            <person name="Sahin N."/>
            <person name="Tokatli A."/>
        </authorList>
    </citation>
    <scope>NUCLEOTIDE SEQUENCE [LARGE SCALE GENOMIC DNA]</scope>
    <source>
        <strain evidence="4 5">YC504</strain>
    </source>
</reference>
<dbReference type="InterPro" id="IPR003325">
    <property type="entry name" value="TerD"/>
</dbReference>
<organism evidence="4 5">
    <name type="scientific">Streptomyces mesophilus</name>
    <dbReference type="NCBI Taxonomy" id="1775132"/>
    <lineage>
        <taxon>Bacteria</taxon>
        <taxon>Bacillati</taxon>
        <taxon>Actinomycetota</taxon>
        <taxon>Actinomycetes</taxon>
        <taxon>Kitasatosporales</taxon>
        <taxon>Streptomycetaceae</taxon>
        <taxon>Streptomyces</taxon>
    </lineage>
</organism>
<dbReference type="InterPro" id="IPR051324">
    <property type="entry name" value="Stress/Tellurium_Resist"/>
</dbReference>
<sequence length="234" mass="23592">MSHMIKGANVPVPTEVLRVAVSRLAQSGSPAVDASALLLDAAGKVRGDADLVFYNQPRHPSGAVSHLGATEGGGQLAQWLELDLARIEPVVQRVVIAASCEGGTFGAVPGLYVQAVSAASGTPVAHYPVVDAAAETAFVLGEFYRRDGVWKFRAVGQGWATGLAGLATDFGIVVDGAAPAPATAPAQTPAYAAPAYVPAAPAAPATPAAPGYAAPHPAPAAAYTPQDAHPQVPH</sequence>
<dbReference type="PANTHER" id="PTHR32097">
    <property type="entry name" value="CAMP-BINDING PROTEIN 1-RELATED"/>
    <property type="match status" value="1"/>
</dbReference>
<feature type="non-terminal residue" evidence="4">
    <location>
        <position position="234"/>
    </location>
</feature>
<dbReference type="EMBL" id="JAAKZW010000327">
    <property type="protein sequence ID" value="NGO81435.1"/>
    <property type="molecule type" value="Genomic_DNA"/>
</dbReference>
<evidence type="ECO:0000313" key="5">
    <source>
        <dbReference type="Proteomes" id="UP000481109"/>
    </source>
</evidence>
<evidence type="ECO:0000313" key="4">
    <source>
        <dbReference type="EMBL" id="NGO81435.1"/>
    </source>
</evidence>
<feature type="region of interest" description="Disordered" evidence="2">
    <location>
        <begin position="207"/>
        <end position="234"/>
    </location>
</feature>
<dbReference type="Proteomes" id="UP000481109">
    <property type="component" value="Unassembled WGS sequence"/>
</dbReference>
<protein>
    <submittedName>
        <fullName evidence="4">TerD family protein</fullName>
    </submittedName>
</protein>
<comment type="caution">
    <text evidence="4">The sequence shown here is derived from an EMBL/GenBank/DDBJ whole genome shotgun (WGS) entry which is preliminary data.</text>
</comment>
<evidence type="ECO:0000259" key="3">
    <source>
        <dbReference type="Pfam" id="PF02342"/>
    </source>
</evidence>
<dbReference type="AlphaFoldDB" id="A0A6G4XV30"/>
<feature type="domain" description="TerD" evidence="3">
    <location>
        <begin position="26"/>
        <end position="170"/>
    </location>
</feature>
<evidence type="ECO:0000256" key="2">
    <source>
        <dbReference type="SAM" id="MobiDB-lite"/>
    </source>
</evidence>